<evidence type="ECO:0000313" key="2">
    <source>
        <dbReference type="Proteomes" id="UP000284660"/>
    </source>
</evidence>
<reference evidence="1 2" key="1">
    <citation type="submission" date="2018-08" db="EMBL/GenBank/DDBJ databases">
        <title>A genome reference for cultivated species of the human gut microbiota.</title>
        <authorList>
            <person name="Zou Y."/>
            <person name="Xue W."/>
            <person name="Luo G."/>
        </authorList>
    </citation>
    <scope>NUCLEOTIDE SEQUENCE [LARGE SCALE GENOMIC DNA]</scope>
    <source>
        <strain evidence="1 2">AM30-4</strain>
    </source>
</reference>
<protein>
    <submittedName>
        <fullName evidence="1">Uncharacterized protein</fullName>
    </submittedName>
</protein>
<name>A0A3R6G0N0_PARDI</name>
<dbReference type="EMBL" id="QSJN01000008">
    <property type="protein sequence ID" value="RHD73460.1"/>
    <property type="molecule type" value="Genomic_DNA"/>
</dbReference>
<dbReference type="Proteomes" id="UP000284660">
    <property type="component" value="Unassembled WGS sequence"/>
</dbReference>
<gene>
    <name evidence="1" type="ORF">DW782_13710</name>
</gene>
<evidence type="ECO:0000313" key="1">
    <source>
        <dbReference type="EMBL" id="RHD73460.1"/>
    </source>
</evidence>
<accession>A0A3R6G0N0</accession>
<dbReference type="AlphaFoldDB" id="A0A3R6G0N0"/>
<comment type="caution">
    <text evidence="1">The sequence shown here is derived from an EMBL/GenBank/DDBJ whole genome shotgun (WGS) entry which is preliminary data.</text>
</comment>
<sequence>MNNTYILLVLVNILTKAEKRYFHLYANLQNGDQMYLALFNLIDANTSPEQLYTRFCQIQG</sequence>
<organism evidence="1 2">
    <name type="scientific">Parabacteroides distasonis</name>
    <dbReference type="NCBI Taxonomy" id="823"/>
    <lineage>
        <taxon>Bacteria</taxon>
        <taxon>Pseudomonadati</taxon>
        <taxon>Bacteroidota</taxon>
        <taxon>Bacteroidia</taxon>
        <taxon>Bacteroidales</taxon>
        <taxon>Tannerellaceae</taxon>
        <taxon>Parabacteroides</taxon>
    </lineage>
</organism>
<proteinExistence type="predicted"/>